<reference evidence="3" key="1">
    <citation type="journal article" date="2019" name="Int. J. Syst. Evol. Microbiol.">
        <title>The Global Catalogue of Microorganisms (GCM) 10K type strain sequencing project: providing services to taxonomists for standard genome sequencing and annotation.</title>
        <authorList>
            <consortium name="The Broad Institute Genomics Platform"/>
            <consortium name="The Broad Institute Genome Sequencing Center for Infectious Disease"/>
            <person name="Wu L."/>
            <person name="Ma J."/>
        </authorList>
    </citation>
    <scope>NUCLEOTIDE SEQUENCE [LARGE SCALE GENOMIC DNA]</scope>
    <source>
        <strain evidence="3">WLHS5</strain>
    </source>
</reference>
<comment type="caution">
    <text evidence="2">The sequence shown here is derived from an EMBL/GenBank/DDBJ whole genome shotgun (WGS) entry which is preliminary data.</text>
</comment>
<evidence type="ECO:0000313" key="2">
    <source>
        <dbReference type="EMBL" id="MFC7340530.1"/>
    </source>
</evidence>
<feature type="compositionally biased region" description="Polar residues" evidence="1">
    <location>
        <begin position="30"/>
        <end position="39"/>
    </location>
</feature>
<proteinExistence type="predicted"/>
<evidence type="ECO:0000313" key="3">
    <source>
        <dbReference type="Proteomes" id="UP001596504"/>
    </source>
</evidence>
<organism evidence="2 3">
    <name type="scientific">Saccharopolyspora griseoalba</name>
    <dbReference type="NCBI Taxonomy" id="1431848"/>
    <lineage>
        <taxon>Bacteria</taxon>
        <taxon>Bacillati</taxon>
        <taxon>Actinomycetota</taxon>
        <taxon>Actinomycetes</taxon>
        <taxon>Pseudonocardiales</taxon>
        <taxon>Pseudonocardiaceae</taxon>
        <taxon>Saccharopolyspora</taxon>
    </lineage>
</organism>
<keyword evidence="3" id="KW-1185">Reference proteome</keyword>
<gene>
    <name evidence="2" type="ORF">ACFQRI_03835</name>
</gene>
<dbReference type="Proteomes" id="UP001596504">
    <property type="component" value="Unassembled WGS sequence"/>
</dbReference>
<accession>A0ABW2LHA3</accession>
<feature type="region of interest" description="Disordered" evidence="1">
    <location>
        <begin position="1"/>
        <end position="64"/>
    </location>
</feature>
<sequence length="64" mass="6732">MNPGSPNSSGKKRSSLRARPGVDLNPMTALATSTASPKLSSERSAPDPSMRASWASEALRMSSR</sequence>
<protein>
    <submittedName>
        <fullName evidence="2">Uncharacterized protein</fullName>
    </submittedName>
</protein>
<evidence type="ECO:0000256" key="1">
    <source>
        <dbReference type="SAM" id="MobiDB-lite"/>
    </source>
</evidence>
<dbReference type="RefSeq" id="WP_380664418.1">
    <property type="nucleotide sequence ID" value="NZ_JBHTCJ010000001.1"/>
</dbReference>
<name>A0ABW2LHA3_9PSEU</name>
<dbReference type="EMBL" id="JBHTCJ010000001">
    <property type="protein sequence ID" value="MFC7340530.1"/>
    <property type="molecule type" value="Genomic_DNA"/>
</dbReference>